<name>A0A067SAS9_GALM3</name>
<dbReference type="HOGENOM" id="CLU_2979231_0_0_1"/>
<dbReference type="Proteomes" id="UP000027222">
    <property type="component" value="Unassembled WGS sequence"/>
</dbReference>
<proteinExistence type="predicted"/>
<dbReference type="EMBL" id="KL142685">
    <property type="protein sequence ID" value="KDR64894.1"/>
    <property type="molecule type" value="Genomic_DNA"/>
</dbReference>
<sequence length="58" mass="6505">MSRVWKSSPVQSLPPQRPRLGLGLVCIGPKTAKDRTKPKKTKTMVFCSPKTGFDLIEY</sequence>
<evidence type="ECO:0000313" key="2">
    <source>
        <dbReference type="Proteomes" id="UP000027222"/>
    </source>
</evidence>
<reference evidence="2" key="1">
    <citation type="journal article" date="2014" name="Proc. Natl. Acad. Sci. U.S.A.">
        <title>Extensive sampling of basidiomycete genomes demonstrates inadequacy of the white-rot/brown-rot paradigm for wood decay fungi.</title>
        <authorList>
            <person name="Riley R."/>
            <person name="Salamov A.A."/>
            <person name="Brown D.W."/>
            <person name="Nagy L.G."/>
            <person name="Floudas D."/>
            <person name="Held B.W."/>
            <person name="Levasseur A."/>
            <person name="Lombard V."/>
            <person name="Morin E."/>
            <person name="Otillar R."/>
            <person name="Lindquist E.A."/>
            <person name="Sun H."/>
            <person name="LaButti K.M."/>
            <person name="Schmutz J."/>
            <person name="Jabbour D."/>
            <person name="Luo H."/>
            <person name="Baker S.E."/>
            <person name="Pisabarro A.G."/>
            <person name="Walton J.D."/>
            <person name="Blanchette R.A."/>
            <person name="Henrissat B."/>
            <person name="Martin F."/>
            <person name="Cullen D."/>
            <person name="Hibbett D.S."/>
            <person name="Grigoriev I.V."/>
        </authorList>
    </citation>
    <scope>NUCLEOTIDE SEQUENCE [LARGE SCALE GENOMIC DNA]</scope>
    <source>
        <strain evidence="2">CBS 339.88</strain>
    </source>
</reference>
<dbReference type="AlphaFoldDB" id="A0A067SAS9"/>
<gene>
    <name evidence="1" type="ORF">GALMADRAFT_149188</name>
</gene>
<accession>A0A067SAS9</accession>
<keyword evidence="2" id="KW-1185">Reference proteome</keyword>
<organism evidence="1 2">
    <name type="scientific">Galerina marginata (strain CBS 339.88)</name>
    <dbReference type="NCBI Taxonomy" id="685588"/>
    <lineage>
        <taxon>Eukaryota</taxon>
        <taxon>Fungi</taxon>
        <taxon>Dikarya</taxon>
        <taxon>Basidiomycota</taxon>
        <taxon>Agaricomycotina</taxon>
        <taxon>Agaricomycetes</taxon>
        <taxon>Agaricomycetidae</taxon>
        <taxon>Agaricales</taxon>
        <taxon>Agaricineae</taxon>
        <taxon>Strophariaceae</taxon>
        <taxon>Galerina</taxon>
    </lineage>
</organism>
<evidence type="ECO:0000313" key="1">
    <source>
        <dbReference type="EMBL" id="KDR64894.1"/>
    </source>
</evidence>
<protein>
    <submittedName>
        <fullName evidence="1">Uncharacterized protein</fullName>
    </submittedName>
</protein>